<gene>
    <name evidence="2" type="ORF">UFOPK1711_01850</name>
</gene>
<accession>A0A6J6FV77</accession>
<evidence type="ECO:0000313" key="2">
    <source>
        <dbReference type="EMBL" id="CAB4591579.1"/>
    </source>
</evidence>
<reference evidence="2" key="1">
    <citation type="submission" date="2020-05" db="EMBL/GenBank/DDBJ databases">
        <authorList>
            <person name="Chiriac C."/>
            <person name="Salcher M."/>
            <person name="Ghai R."/>
            <person name="Kavagutti S V."/>
        </authorList>
    </citation>
    <scope>NUCLEOTIDE SEQUENCE</scope>
</reference>
<organism evidence="2">
    <name type="scientific">freshwater metagenome</name>
    <dbReference type="NCBI Taxonomy" id="449393"/>
    <lineage>
        <taxon>unclassified sequences</taxon>
        <taxon>metagenomes</taxon>
        <taxon>ecological metagenomes</taxon>
    </lineage>
</organism>
<name>A0A6J6FV77_9ZZZZ</name>
<proteinExistence type="predicted"/>
<protein>
    <submittedName>
        <fullName evidence="2">Unannotated protein</fullName>
    </submittedName>
</protein>
<dbReference type="EMBL" id="CAEZTR010000175">
    <property type="protein sequence ID" value="CAB4591579.1"/>
    <property type="molecule type" value="Genomic_DNA"/>
</dbReference>
<sequence length="66" mass="7198">MAFPLGTNDSFRHEIPTVNCAPSNKGPVCSMPQTADDHDEEQVPVHHGLRTTVSAERDVEVVTQPT</sequence>
<evidence type="ECO:0000256" key="1">
    <source>
        <dbReference type="SAM" id="MobiDB-lite"/>
    </source>
</evidence>
<dbReference type="AlphaFoldDB" id="A0A6J6FV77"/>
<feature type="region of interest" description="Disordered" evidence="1">
    <location>
        <begin position="1"/>
        <end position="41"/>
    </location>
</feature>